<proteinExistence type="predicted"/>
<reference evidence="1" key="1">
    <citation type="journal article" date="2012" name="PLoS ONE">
        <title>Gene sets for utilization of primary and secondary nutrition supplies in the distal gut of endangered iberian lynx.</title>
        <authorList>
            <person name="Alcaide M."/>
            <person name="Messina E."/>
            <person name="Richter M."/>
            <person name="Bargiela R."/>
            <person name="Peplies J."/>
            <person name="Huws S.A."/>
            <person name="Newbold C.J."/>
            <person name="Golyshin P.N."/>
            <person name="Simon M.A."/>
            <person name="Lopez G."/>
            <person name="Yakimov M.M."/>
            <person name="Ferrer M."/>
        </authorList>
    </citation>
    <scope>NUCLEOTIDE SEQUENCE</scope>
</reference>
<gene>
    <name evidence="1" type="ORF">EVA_11923</name>
</gene>
<dbReference type="GO" id="GO:0016787">
    <property type="term" value="F:hydrolase activity"/>
    <property type="evidence" value="ECO:0007669"/>
    <property type="project" value="InterPro"/>
</dbReference>
<dbReference type="AlphaFoldDB" id="J9FY96"/>
<comment type="caution">
    <text evidence="1">The sequence shown here is derived from an EMBL/GenBank/DDBJ whole genome shotgun (WGS) entry which is preliminary data.</text>
</comment>
<dbReference type="Gene3D" id="3.40.1210.10">
    <property type="entry name" value="Survival protein SurE-like phosphatase/nucleotidase"/>
    <property type="match status" value="1"/>
</dbReference>
<organism evidence="1">
    <name type="scientific">gut metagenome</name>
    <dbReference type="NCBI Taxonomy" id="749906"/>
    <lineage>
        <taxon>unclassified sequences</taxon>
        <taxon>metagenomes</taxon>
        <taxon>organismal metagenomes</taxon>
    </lineage>
</organism>
<evidence type="ECO:0000313" key="1">
    <source>
        <dbReference type="EMBL" id="EJW99971.1"/>
    </source>
</evidence>
<dbReference type="SUPFAM" id="SSF64167">
    <property type="entry name" value="SurE-like"/>
    <property type="match status" value="1"/>
</dbReference>
<sequence>MSLPRHKKGVIYNVNFPDLPADKIKGIRVGYQGKGRWIKEFTDWNPDIYSKFGLTPEIMGQSRIPKTEDGEKLYMMVGEFVDDPENTAEADHHLNKAGYISIVAHNIDTTDYDETRNLLDSGFEVNF</sequence>
<dbReference type="InterPro" id="IPR036523">
    <property type="entry name" value="SurE-like_sf"/>
</dbReference>
<accession>J9FY96</accession>
<protein>
    <submittedName>
        <fullName evidence="1">Stationary phase survival protein SurE</fullName>
    </submittedName>
</protein>
<name>J9FY96_9ZZZZ</name>
<dbReference type="EMBL" id="AMCI01003580">
    <property type="protein sequence ID" value="EJW99971.1"/>
    <property type="molecule type" value="Genomic_DNA"/>
</dbReference>